<dbReference type="AlphaFoldDB" id="J9ENS2"/>
<feature type="non-terminal residue" evidence="1">
    <location>
        <position position="1"/>
    </location>
</feature>
<evidence type="ECO:0000313" key="1">
    <source>
        <dbReference type="EMBL" id="EJW78677.1"/>
    </source>
</evidence>
<gene>
    <name evidence="1" type="ORF">WUBG_10412</name>
</gene>
<reference evidence="2" key="1">
    <citation type="submission" date="2012-08" db="EMBL/GenBank/DDBJ databases">
        <title>The Genome Sequence of Wuchereria bancrofti.</title>
        <authorList>
            <person name="Nutman T.B."/>
            <person name="Fink D.L."/>
            <person name="Russ C."/>
            <person name="Young S."/>
            <person name="Zeng Q."/>
            <person name="Koehrsen M."/>
            <person name="Alvarado L."/>
            <person name="Berlin A."/>
            <person name="Chapman S.B."/>
            <person name="Chen Z."/>
            <person name="Freedman E."/>
            <person name="Gellesch M."/>
            <person name="Goldberg J."/>
            <person name="Griggs A."/>
            <person name="Gujja S."/>
            <person name="Heilman E.R."/>
            <person name="Heiman D."/>
            <person name="Hepburn T."/>
            <person name="Howarth C."/>
            <person name="Jen D."/>
            <person name="Larson L."/>
            <person name="Lewis B."/>
            <person name="Mehta T."/>
            <person name="Park D."/>
            <person name="Pearson M."/>
            <person name="Roberts A."/>
            <person name="Saif S."/>
            <person name="Shea T."/>
            <person name="Shenoy N."/>
            <person name="Sisk P."/>
            <person name="Stolte C."/>
            <person name="Sykes S."/>
            <person name="Walk T."/>
            <person name="White J."/>
            <person name="Yandava C."/>
            <person name="Haas B."/>
            <person name="Henn M.R."/>
            <person name="Nusbaum C."/>
            <person name="Birren B."/>
        </authorList>
    </citation>
    <scope>NUCLEOTIDE SEQUENCE [LARGE SCALE GENOMIC DNA]</scope>
    <source>
        <strain evidence="2">NA</strain>
    </source>
</reference>
<dbReference type="EMBL" id="ADBV01006289">
    <property type="protein sequence ID" value="EJW78677.1"/>
    <property type="molecule type" value="Genomic_DNA"/>
</dbReference>
<organism evidence="1 2">
    <name type="scientific">Wuchereria bancrofti</name>
    <dbReference type="NCBI Taxonomy" id="6293"/>
    <lineage>
        <taxon>Eukaryota</taxon>
        <taxon>Metazoa</taxon>
        <taxon>Ecdysozoa</taxon>
        <taxon>Nematoda</taxon>
        <taxon>Chromadorea</taxon>
        <taxon>Rhabditida</taxon>
        <taxon>Spirurina</taxon>
        <taxon>Spiruromorpha</taxon>
        <taxon>Filarioidea</taxon>
        <taxon>Onchocercidae</taxon>
        <taxon>Wuchereria</taxon>
    </lineage>
</organism>
<name>J9ENS2_WUCBA</name>
<dbReference type="Proteomes" id="UP000004810">
    <property type="component" value="Unassembled WGS sequence"/>
</dbReference>
<accession>J9ENS2</accession>
<protein>
    <submittedName>
        <fullName evidence="1">Uncharacterized protein</fullName>
    </submittedName>
</protein>
<evidence type="ECO:0000313" key="2">
    <source>
        <dbReference type="Proteomes" id="UP000004810"/>
    </source>
</evidence>
<sequence length="118" mass="13497">LLVVQVILHTFLWLSLCHILALKAIELNGLKRLFSSDELLLPNVELAKLFDYKLINDRINGSIIQKMHTMTDDNISSSDMGEVKSLLQKYVTERANETLNDLNKIQNSVQAPFAYCYQ</sequence>
<proteinExistence type="predicted"/>
<comment type="caution">
    <text evidence="1">The sequence shown here is derived from an EMBL/GenBank/DDBJ whole genome shotgun (WGS) entry which is preliminary data.</text>
</comment>